<protein>
    <submittedName>
        <fullName evidence="2">Uncharacterized protein</fullName>
    </submittedName>
</protein>
<evidence type="ECO:0000313" key="3">
    <source>
        <dbReference type="Proteomes" id="UP000184233"/>
    </source>
</evidence>
<accession>A0A1M3KXJ2</accession>
<feature type="coiled-coil region" evidence="1">
    <location>
        <begin position="213"/>
        <end position="335"/>
    </location>
</feature>
<dbReference type="AlphaFoldDB" id="A0A1M3KXJ2"/>
<feature type="coiled-coil region" evidence="1">
    <location>
        <begin position="476"/>
        <end position="534"/>
    </location>
</feature>
<comment type="caution">
    <text evidence="2">The sequence shown here is derived from an EMBL/GenBank/DDBJ whole genome shotgun (WGS) entry which is preliminary data.</text>
</comment>
<organism evidence="2 3">
    <name type="scientific">Candidatus Kapaibacterium thiocyanatum</name>
    <dbReference type="NCBI Taxonomy" id="1895771"/>
    <lineage>
        <taxon>Bacteria</taxon>
        <taxon>Pseudomonadati</taxon>
        <taxon>Candidatus Kapaibacteriota</taxon>
        <taxon>Candidatus Kapaibacteriia</taxon>
        <taxon>Candidatus Kapaibacteriales</taxon>
        <taxon>Candidatus Kapaibacteriaceae</taxon>
        <taxon>Candidatus Kapaibacterium</taxon>
    </lineage>
</organism>
<evidence type="ECO:0000256" key="1">
    <source>
        <dbReference type="SAM" id="Coils"/>
    </source>
</evidence>
<sequence length="603" mass="67650">MSPRPNPEQQPQNLFEEDAVNKAQPELEASVLRFWDTVRKSADVIVTLRQENSILQSQVNALRSALKDAEAAAGTDPAAEARIQHLESKVLDLEVSLEMAREEMQAAVDRATTAEQALASVEPVEIVREVAVVDTTQLERQRSEHIAEIDALEGRIRGLLERVEALSDNERSLLDRATAAEQALASVEPVEVVREVEVLKEVEVVREIAVVDTTQLEQQREQYMAEIASLEGRIKGLLERVEALADNERSLLNRIALLESELRDAREELSALPSIGDQRPDSDNEELKRSIDRAEDEIKQLKGDLEAREEQIGLLRMAEEEIQRLKAELTRRDVQSSSIIELETEIGQLRDALARNTTSATQVKAAEEEVRYLRTELSLRDEQMGLLRAAADESGEIIRQRDAYAASIEDLNTELGQLRQRLSEAEALVQDHTSIAQQLMQVRLELEGRTQLLQELQELQETLLMRSQNDDAPSVNAQYTADVERITLERDALEARLDELEPVALRFVEAQDKLQGLEDEIRTLHDELDRAMAIVEKYRAAGLRHIEDPMMEGQMFLFGGVPAPVASDGIMQAEAILTGDDILDLADRLDGVAGRLQELFGIR</sequence>
<reference evidence="2 3" key="1">
    <citation type="submission" date="2016-09" db="EMBL/GenBank/DDBJ databases">
        <title>Genome-resolved meta-omics ties microbial dynamics to process performance in biotechnology for thiocyanate degradation.</title>
        <authorList>
            <person name="Kantor R.S."/>
            <person name="Huddy R.J."/>
            <person name="Iyer R."/>
            <person name="Thomas B.C."/>
            <person name="Brown C.T."/>
            <person name="Anantharaman K."/>
            <person name="Tringe S."/>
            <person name="Hettich R.L."/>
            <person name="Harrison S.T."/>
            <person name="Banfield J.F."/>
        </authorList>
    </citation>
    <scope>NUCLEOTIDE SEQUENCE [LARGE SCALE GENOMIC DNA]</scope>
    <source>
        <strain evidence="2">59-99</strain>
    </source>
</reference>
<evidence type="ECO:0000313" key="2">
    <source>
        <dbReference type="EMBL" id="OJX57128.1"/>
    </source>
</evidence>
<dbReference type="Proteomes" id="UP000184233">
    <property type="component" value="Unassembled WGS sequence"/>
</dbReference>
<name>A0A1M3KXJ2_9BACT</name>
<keyword evidence="1" id="KW-0175">Coiled coil</keyword>
<dbReference type="EMBL" id="MKVH01000024">
    <property type="protein sequence ID" value="OJX57128.1"/>
    <property type="molecule type" value="Genomic_DNA"/>
</dbReference>
<proteinExistence type="predicted"/>
<feature type="coiled-coil region" evidence="1">
    <location>
        <begin position="45"/>
        <end position="169"/>
    </location>
</feature>
<feature type="coiled-coil region" evidence="1">
    <location>
        <begin position="401"/>
        <end position="428"/>
    </location>
</feature>
<gene>
    <name evidence="2" type="ORF">BGO89_11540</name>
</gene>
<dbReference type="STRING" id="1895771.BGO89_11540"/>